<organism evidence="1 2">
    <name type="scientific">Pyronema omphalodes (strain CBS 100304)</name>
    <name type="common">Pyronema confluens</name>
    <dbReference type="NCBI Taxonomy" id="1076935"/>
    <lineage>
        <taxon>Eukaryota</taxon>
        <taxon>Fungi</taxon>
        <taxon>Dikarya</taxon>
        <taxon>Ascomycota</taxon>
        <taxon>Pezizomycotina</taxon>
        <taxon>Pezizomycetes</taxon>
        <taxon>Pezizales</taxon>
        <taxon>Pyronemataceae</taxon>
        <taxon>Pyronema</taxon>
    </lineage>
</organism>
<keyword evidence="2" id="KW-1185">Reference proteome</keyword>
<dbReference type="EMBL" id="HF935781">
    <property type="protein sequence ID" value="CCX13127.1"/>
    <property type="molecule type" value="Genomic_DNA"/>
</dbReference>
<accession>U4L8I1</accession>
<proteinExistence type="predicted"/>
<reference evidence="1 2" key="1">
    <citation type="journal article" date="2013" name="PLoS Genet.">
        <title>The genome and development-dependent transcriptomes of Pyronema confluens: a window into fungal evolution.</title>
        <authorList>
            <person name="Traeger S."/>
            <person name="Altegoer F."/>
            <person name="Freitag M."/>
            <person name="Gabaldon T."/>
            <person name="Kempken F."/>
            <person name="Kumar A."/>
            <person name="Marcet-Houben M."/>
            <person name="Poggeler S."/>
            <person name="Stajich J.E."/>
            <person name="Nowrousian M."/>
        </authorList>
    </citation>
    <scope>NUCLEOTIDE SEQUENCE [LARGE SCALE GENOMIC DNA]</scope>
    <source>
        <strain evidence="2">CBS 100304</strain>
        <tissue evidence="1">Vegetative mycelium</tissue>
    </source>
</reference>
<name>U4L8I1_PYROM</name>
<protein>
    <submittedName>
        <fullName evidence="1">Uncharacterized protein</fullName>
    </submittedName>
</protein>
<dbReference type="Proteomes" id="UP000018144">
    <property type="component" value="Unassembled WGS sequence"/>
</dbReference>
<gene>
    <name evidence="1" type="ORF">PCON_12720</name>
</gene>
<dbReference type="AlphaFoldDB" id="U4L8I1"/>
<evidence type="ECO:0000313" key="1">
    <source>
        <dbReference type="EMBL" id="CCX13127.1"/>
    </source>
</evidence>
<sequence>MRNLGIALIYNIRAAILILSWKHPLSFDSSSLNRKIINKGVAS</sequence>
<evidence type="ECO:0000313" key="2">
    <source>
        <dbReference type="Proteomes" id="UP000018144"/>
    </source>
</evidence>